<organism evidence="2 3">
    <name type="scientific">Amedibacillus dolichus</name>
    <dbReference type="NCBI Taxonomy" id="31971"/>
    <lineage>
        <taxon>Bacteria</taxon>
        <taxon>Bacillati</taxon>
        <taxon>Bacillota</taxon>
        <taxon>Erysipelotrichia</taxon>
        <taxon>Erysipelotrichales</taxon>
        <taxon>Erysipelotrichaceae</taxon>
        <taxon>Amedibacillus</taxon>
    </lineage>
</organism>
<proteinExistence type="predicted"/>
<accession>A0ABT7U9V7</accession>
<name>A0ABT7U9V7_9FIRM</name>
<evidence type="ECO:0000313" key="3">
    <source>
        <dbReference type="Proteomes" id="UP001529340"/>
    </source>
</evidence>
<feature type="transmembrane region" description="Helical" evidence="1">
    <location>
        <begin position="67"/>
        <end position="85"/>
    </location>
</feature>
<gene>
    <name evidence="2" type="ORF">QUV96_01865</name>
</gene>
<evidence type="ECO:0008006" key="4">
    <source>
        <dbReference type="Google" id="ProtNLM"/>
    </source>
</evidence>
<dbReference type="RefSeq" id="WP_289606852.1">
    <property type="nucleotide sequence ID" value="NZ_JAUDCG010000005.1"/>
</dbReference>
<sequence>MKPWMRPYLFSIGLLLGGLLLFSLISSALYAWNWIDANAYRLLNTLFGYLSFGCSGICFGAMIEKKALLQALFMGILVTMFALVLQEGSGWIHLFAHSALWFGMAGLIRSLRRR</sequence>
<keyword evidence="1" id="KW-0812">Transmembrane</keyword>
<dbReference type="Proteomes" id="UP001529340">
    <property type="component" value="Unassembled WGS sequence"/>
</dbReference>
<protein>
    <recommendedName>
        <fullName evidence="4">TIGR04086 family membrane protein</fullName>
    </recommendedName>
</protein>
<keyword evidence="3" id="KW-1185">Reference proteome</keyword>
<evidence type="ECO:0000256" key="1">
    <source>
        <dbReference type="SAM" id="Phobius"/>
    </source>
</evidence>
<keyword evidence="1" id="KW-1133">Transmembrane helix</keyword>
<comment type="caution">
    <text evidence="2">The sequence shown here is derived from an EMBL/GenBank/DDBJ whole genome shotgun (WGS) entry which is preliminary data.</text>
</comment>
<feature type="transmembrane region" description="Helical" evidence="1">
    <location>
        <begin position="91"/>
        <end position="111"/>
    </location>
</feature>
<reference evidence="2" key="1">
    <citation type="submission" date="2023-06" db="EMBL/GenBank/DDBJ databases">
        <title>Identification and characterization of horizontal gene transfer across gut microbiota members of farm animals based on homology search.</title>
        <authorList>
            <person name="Schwarzerova J."/>
            <person name="Nykrynova M."/>
            <person name="Jureckova K."/>
            <person name="Cejkova D."/>
            <person name="Rychlik I."/>
        </authorList>
    </citation>
    <scope>NUCLEOTIDE SEQUENCE</scope>
    <source>
        <strain evidence="2">ET39</strain>
    </source>
</reference>
<reference evidence="2" key="2">
    <citation type="submission" date="2023-06" db="EMBL/GenBank/DDBJ databases">
        <authorList>
            <person name="Zeman M."/>
            <person name="Kubasova T."/>
            <person name="Jahodarova E."/>
            <person name="Nykrynova M."/>
            <person name="Rychlik I."/>
        </authorList>
    </citation>
    <scope>NUCLEOTIDE SEQUENCE</scope>
    <source>
        <strain evidence="2">ET39</strain>
    </source>
</reference>
<keyword evidence="1" id="KW-0472">Membrane</keyword>
<feature type="transmembrane region" description="Helical" evidence="1">
    <location>
        <begin position="41"/>
        <end position="60"/>
    </location>
</feature>
<evidence type="ECO:0000313" key="2">
    <source>
        <dbReference type="EMBL" id="MDM8156382.1"/>
    </source>
</evidence>
<dbReference type="EMBL" id="JAUDCG010000005">
    <property type="protein sequence ID" value="MDM8156382.1"/>
    <property type="molecule type" value="Genomic_DNA"/>
</dbReference>